<evidence type="ECO:0000256" key="2">
    <source>
        <dbReference type="ARBA" id="ARBA00022692"/>
    </source>
</evidence>
<feature type="transmembrane region" description="Helical" evidence="5">
    <location>
        <begin position="12"/>
        <end position="34"/>
    </location>
</feature>
<accession>A0A1Y6CDI8</accession>
<dbReference type="AlphaFoldDB" id="A0A1Y6CDI8"/>
<keyword evidence="2 5" id="KW-0812">Transmembrane</keyword>
<keyword evidence="7" id="KW-1185">Reference proteome</keyword>
<evidence type="ECO:0000313" key="6">
    <source>
        <dbReference type="EMBL" id="SMF48733.1"/>
    </source>
</evidence>
<keyword evidence="4 5" id="KW-0472">Membrane</keyword>
<gene>
    <name evidence="6" type="ORF">SAMN02745746_03595</name>
</gene>
<keyword evidence="3 5" id="KW-1133">Transmembrane helix</keyword>
<feature type="transmembrane region" description="Helical" evidence="5">
    <location>
        <begin position="46"/>
        <end position="67"/>
    </location>
</feature>
<evidence type="ECO:0008006" key="8">
    <source>
        <dbReference type="Google" id="ProtNLM"/>
    </source>
</evidence>
<evidence type="ECO:0000256" key="5">
    <source>
        <dbReference type="SAM" id="Phobius"/>
    </source>
</evidence>
<dbReference type="STRING" id="1123014.SAMN02745746_03595"/>
<protein>
    <recommendedName>
        <fullName evidence="8">DUF1656 domain-containing protein</fullName>
    </recommendedName>
</protein>
<dbReference type="EMBL" id="FXAG01000025">
    <property type="protein sequence ID" value="SMF48733.1"/>
    <property type="molecule type" value="Genomic_DNA"/>
</dbReference>
<keyword evidence="1" id="KW-1003">Cell membrane</keyword>
<dbReference type="InterPro" id="IPR012451">
    <property type="entry name" value="DUF1656"/>
</dbReference>
<dbReference type="RefSeq" id="WP_085277607.1">
    <property type="nucleotide sequence ID" value="NZ_FXAG01000025.1"/>
</dbReference>
<evidence type="ECO:0000256" key="4">
    <source>
        <dbReference type="ARBA" id="ARBA00023136"/>
    </source>
</evidence>
<reference evidence="7" key="1">
    <citation type="submission" date="2017-04" db="EMBL/GenBank/DDBJ databases">
        <authorList>
            <person name="Varghese N."/>
            <person name="Submissions S."/>
        </authorList>
    </citation>
    <scope>NUCLEOTIDE SEQUENCE [LARGE SCALE GENOMIC DNA]</scope>
    <source>
        <strain evidence="7">DSM 22618</strain>
    </source>
</reference>
<evidence type="ECO:0000313" key="7">
    <source>
        <dbReference type="Proteomes" id="UP000192920"/>
    </source>
</evidence>
<proteinExistence type="predicted"/>
<dbReference type="Proteomes" id="UP000192920">
    <property type="component" value="Unassembled WGS sequence"/>
</dbReference>
<organism evidence="6 7">
    <name type="scientific">Pseudogulbenkiania subflava DSM 22618</name>
    <dbReference type="NCBI Taxonomy" id="1123014"/>
    <lineage>
        <taxon>Bacteria</taxon>
        <taxon>Pseudomonadati</taxon>
        <taxon>Pseudomonadota</taxon>
        <taxon>Betaproteobacteria</taxon>
        <taxon>Neisseriales</taxon>
        <taxon>Chromobacteriaceae</taxon>
        <taxon>Pseudogulbenkiania</taxon>
    </lineage>
</organism>
<sequence>MIGEVDLYGVFIPSLLVLMLIALAVTGCLRFVLLRLGVYKLVWHRSLFNFALYVIVLGGTVALTRGLHP</sequence>
<dbReference type="Pfam" id="PF07869">
    <property type="entry name" value="DUF1656"/>
    <property type="match status" value="1"/>
</dbReference>
<evidence type="ECO:0000256" key="1">
    <source>
        <dbReference type="ARBA" id="ARBA00022475"/>
    </source>
</evidence>
<evidence type="ECO:0000256" key="3">
    <source>
        <dbReference type="ARBA" id="ARBA00022989"/>
    </source>
</evidence>
<name>A0A1Y6CDI8_9NEIS</name>